<name>A0ABM0JG67_APLCA</name>
<dbReference type="InterPro" id="IPR045540">
    <property type="entry name" value="YegS/DAGK_C"/>
</dbReference>
<proteinExistence type="predicted"/>
<evidence type="ECO:0000256" key="4">
    <source>
        <dbReference type="ARBA" id="ARBA00022840"/>
    </source>
</evidence>
<dbReference type="Proteomes" id="UP000694888">
    <property type="component" value="Unplaced"/>
</dbReference>
<protein>
    <submittedName>
        <fullName evidence="8">Sphingosine kinase 2</fullName>
    </submittedName>
</protein>
<evidence type="ECO:0000313" key="7">
    <source>
        <dbReference type="Proteomes" id="UP000694888"/>
    </source>
</evidence>
<dbReference type="GO" id="GO:0016301">
    <property type="term" value="F:kinase activity"/>
    <property type="evidence" value="ECO:0007669"/>
    <property type="project" value="UniProtKB-KW"/>
</dbReference>
<feature type="domain" description="DAGKc" evidence="6">
    <location>
        <begin position="203"/>
        <end position="348"/>
    </location>
</feature>
<feature type="compositionally biased region" description="Acidic residues" evidence="5">
    <location>
        <begin position="104"/>
        <end position="115"/>
    </location>
</feature>
<dbReference type="PROSITE" id="PS50146">
    <property type="entry name" value="DAGK"/>
    <property type="match status" value="1"/>
</dbReference>
<feature type="compositionally biased region" description="Low complexity" evidence="5">
    <location>
        <begin position="433"/>
        <end position="444"/>
    </location>
</feature>
<keyword evidence="2" id="KW-0547">Nucleotide-binding</keyword>
<evidence type="ECO:0000259" key="6">
    <source>
        <dbReference type="PROSITE" id="PS50146"/>
    </source>
</evidence>
<evidence type="ECO:0000256" key="1">
    <source>
        <dbReference type="ARBA" id="ARBA00022679"/>
    </source>
</evidence>
<feature type="compositionally biased region" description="Polar residues" evidence="5">
    <location>
        <begin position="77"/>
        <end position="86"/>
    </location>
</feature>
<dbReference type="PANTHER" id="PTHR12358">
    <property type="entry name" value="SPHINGOSINE KINASE"/>
    <property type="match status" value="1"/>
</dbReference>
<dbReference type="Pfam" id="PF19279">
    <property type="entry name" value="YegS_C"/>
    <property type="match status" value="1"/>
</dbReference>
<reference evidence="8" key="1">
    <citation type="submission" date="2025-08" db="UniProtKB">
        <authorList>
            <consortium name="RefSeq"/>
        </authorList>
    </citation>
    <scope>IDENTIFICATION</scope>
</reference>
<dbReference type="InterPro" id="IPR050187">
    <property type="entry name" value="Lipid_Phosphate_FormReg"/>
</dbReference>
<accession>A0ABM0JG67</accession>
<dbReference type="GeneID" id="101857932"/>
<keyword evidence="4" id="KW-0067">ATP-binding</keyword>
<feature type="region of interest" description="Disordered" evidence="5">
    <location>
        <begin position="573"/>
        <end position="595"/>
    </location>
</feature>
<keyword evidence="3 8" id="KW-0418">Kinase</keyword>
<dbReference type="Gene3D" id="2.60.200.40">
    <property type="match status" value="2"/>
</dbReference>
<dbReference type="InterPro" id="IPR017438">
    <property type="entry name" value="ATP-NAD_kinase_N"/>
</dbReference>
<dbReference type="PANTHER" id="PTHR12358:SF112">
    <property type="entry name" value="LD11247P-RELATED"/>
    <property type="match status" value="1"/>
</dbReference>
<organism evidence="7 8">
    <name type="scientific">Aplysia californica</name>
    <name type="common">California sea hare</name>
    <dbReference type="NCBI Taxonomy" id="6500"/>
    <lineage>
        <taxon>Eukaryota</taxon>
        <taxon>Metazoa</taxon>
        <taxon>Spiralia</taxon>
        <taxon>Lophotrochozoa</taxon>
        <taxon>Mollusca</taxon>
        <taxon>Gastropoda</taxon>
        <taxon>Heterobranchia</taxon>
        <taxon>Euthyneura</taxon>
        <taxon>Tectipleura</taxon>
        <taxon>Aplysiida</taxon>
        <taxon>Aplysioidea</taxon>
        <taxon>Aplysiidae</taxon>
        <taxon>Aplysia</taxon>
    </lineage>
</organism>
<dbReference type="Gene3D" id="3.40.50.10330">
    <property type="entry name" value="Probable inorganic polyphosphate/atp-NAD kinase, domain 1"/>
    <property type="match status" value="1"/>
</dbReference>
<dbReference type="InterPro" id="IPR016064">
    <property type="entry name" value="NAD/diacylglycerol_kinase_sf"/>
</dbReference>
<keyword evidence="1" id="KW-0808">Transferase</keyword>
<dbReference type="Pfam" id="PF00781">
    <property type="entry name" value="DAGK_cat"/>
    <property type="match status" value="1"/>
</dbReference>
<evidence type="ECO:0000256" key="2">
    <source>
        <dbReference type="ARBA" id="ARBA00022741"/>
    </source>
</evidence>
<feature type="region of interest" description="Disordered" evidence="5">
    <location>
        <begin position="77"/>
        <end position="116"/>
    </location>
</feature>
<sequence>MTKCIKMASWRDDVILEGDFFLMPKGREEYKVILTRCGVFYSIISNSSTTYVEKSILVSDIIGCHCIEPNGHNVTAASGNNTNRNGASPPSTPSSPGGDTVSDFGEESGQNDDLESSFSKSFSIPRLSDSLACGFVVFAYPFRKKMFSGKKVRHRVALGFELRATQETFESKKKEIEKWRNMITCLHRGLPINLKDPSSCVPPQMGKMLILINPHSGPGKADIIFKNDVAPMLYEASIPYKVIVTKYAGHASDIVASLNLTEWYGIVIVSGDGLIFEALNGIMKRADWASSIKLPVGCIPGGSGNALCCSINYAAGEPIESSMALHSAFILVKHRVVPMDLVVMQMPELTVYSFLSMTWGLLADIDYESEKYRSFGEARFTVGAIRRILSLRIYKGKISFLPIAEYSPRNDSSTNKKVLSKIRRFSLRSRSSSKSTVSSAGSDSPHLQSYQRHSVDSCEYQPVTAKPRSESSPGVTIGHLASGDCKEDKGDKSPVSSHVVDAQPPGPPDATTPVTAVERATASEGQGESVSGVAESVNNNNASQTELQVSPVEPPQSALGVKQNEGIVAGSDGNVSQTDNDHYAGSTNSCVDQRDSSDHVDAKTQVNDTLPNADVLNLDAAEFSDSKRSSFTVLEDTQEVGVTEEMYHGKKADFSPVPTPLLPGLDEPVPDNWVTIEGEFVVVCAAYQSHLGSDVLVAPDAHLHDGCIHLMLVREGISRNTLLNLFKAIATGSHVHSPYVEIVKVLAFRLEPISTNGNIMVDGERFAPNPLQAQILPGLARAMAIQ</sequence>
<dbReference type="SUPFAM" id="SSF111331">
    <property type="entry name" value="NAD kinase/diacylglycerol kinase-like"/>
    <property type="match status" value="1"/>
</dbReference>
<gene>
    <name evidence="8" type="primary">LOC101857932</name>
</gene>
<dbReference type="SMART" id="SM00046">
    <property type="entry name" value="DAGKc"/>
    <property type="match status" value="1"/>
</dbReference>
<keyword evidence="7" id="KW-1185">Reference proteome</keyword>
<dbReference type="RefSeq" id="XP_005092962.2">
    <property type="nucleotide sequence ID" value="XM_005092905.3"/>
</dbReference>
<feature type="region of interest" description="Disordered" evidence="5">
    <location>
        <begin position="433"/>
        <end position="513"/>
    </location>
</feature>
<evidence type="ECO:0000313" key="8">
    <source>
        <dbReference type="RefSeq" id="XP_005092962.2"/>
    </source>
</evidence>
<evidence type="ECO:0000256" key="3">
    <source>
        <dbReference type="ARBA" id="ARBA00022777"/>
    </source>
</evidence>
<evidence type="ECO:0000256" key="5">
    <source>
        <dbReference type="SAM" id="MobiDB-lite"/>
    </source>
</evidence>
<dbReference type="InterPro" id="IPR001206">
    <property type="entry name" value="Diacylglycerol_kinase_cat_dom"/>
</dbReference>